<evidence type="ECO:0000256" key="1">
    <source>
        <dbReference type="SAM" id="MobiDB-lite"/>
    </source>
</evidence>
<accession>A0A6A6Q075</accession>
<dbReference type="GeneID" id="54474139"/>
<dbReference type="Pfam" id="PF07052">
    <property type="entry name" value="Hep_59"/>
    <property type="match status" value="1"/>
</dbReference>
<dbReference type="Proteomes" id="UP000799767">
    <property type="component" value="Unassembled WGS sequence"/>
</dbReference>
<feature type="compositionally biased region" description="Basic and acidic residues" evidence="1">
    <location>
        <begin position="241"/>
        <end position="261"/>
    </location>
</feature>
<feature type="compositionally biased region" description="Basic residues" evidence="1">
    <location>
        <begin position="13"/>
        <end position="22"/>
    </location>
</feature>
<gene>
    <name evidence="2" type="ORF">BDY17DRAFT_294392</name>
</gene>
<feature type="region of interest" description="Disordered" evidence="1">
    <location>
        <begin position="1"/>
        <end position="38"/>
    </location>
</feature>
<dbReference type="OrthoDB" id="5627at2759"/>
<organism evidence="2 3">
    <name type="scientific">Neohortaea acidophila</name>
    <dbReference type="NCBI Taxonomy" id="245834"/>
    <lineage>
        <taxon>Eukaryota</taxon>
        <taxon>Fungi</taxon>
        <taxon>Dikarya</taxon>
        <taxon>Ascomycota</taxon>
        <taxon>Pezizomycotina</taxon>
        <taxon>Dothideomycetes</taxon>
        <taxon>Dothideomycetidae</taxon>
        <taxon>Mycosphaerellales</taxon>
        <taxon>Teratosphaeriaceae</taxon>
        <taxon>Neohortaea</taxon>
    </lineage>
</organism>
<feature type="compositionally biased region" description="Basic and acidic residues" evidence="1">
    <location>
        <begin position="296"/>
        <end position="308"/>
    </location>
</feature>
<evidence type="ECO:0000313" key="2">
    <source>
        <dbReference type="EMBL" id="KAF2485878.1"/>
    </source>
</evidence>
<dbReference type="AlphaFoldDB" id="A0A6A6Q075"/>
<feature type="compositionally biased region" description="Basic and acidic residues" evidence="1">
    <location>
        <begin position="109"/>
        <end position="125"/>
    </location>
</feature>
<feature type="compositionally biased region" description="Basic residues" evidence="1">
    <location>
        <begin position="191"/>
        <end position="209"/>
    </location>
</feature>
<feature type="compositionally biased region" description="Basic and acidic residues" evidence="1">
    <location>
        <begin position="132"/>
        <end position="159"/>
    </location>
</feature>
<keyword evidence="3" id="KW-1185">Reference proteome</keyword>
<feature type="compositionally biased region" description="Basic and acidic residues" evidence="1">
    <location>
        <begin position="213"/>
        <end position="222"/>
    </location>
</feature>
<feature type="region of interest" description="Disordered" evidence="1">
    <location>
        <begin position="79"/>
        <end position="314"/>
    </location>
</feature>
<feature type="compositionally biased region" description="Polar residues" evidence="1">
    <location>
        <begin position="161"/>
        <end position="176"/>
    </location>
</feature>
<protein>
    <recommendedName>
        <fullName evidence="4">Hepatocellular carcinoma-associated antigen 59-domain-containing protein</fullName>
    </recommendedName>
</protein>
<dbReference type="EMBL" id="MU001633">
    <property type="protein sequence ID" value="KAF2485878.1"/>
    <property type="molecule type" value="Genomic_DNA"/>
</dbReference>
<evidence type="ECO:0008006" key="4">
    <source>
        <dbReference type="Google" id="ProtNLM"/>
    </source>
</evidence>
<proteinExistence type="predicted"/>
<reference evidence="2" key="1">
    <citation type="journal article" date="2020" name="Stud. Mycol.">
        <title>101 Dothideomycetes genomes: a test case for predicting lifestyles and emergence of pathogens.</title>
        <authorList>
            <person name="Haridas S."/>
            <person name="Albert R."/>
            <person name="Binder M."/>
            <person name="Bloem J."/>
            <person name="Labutti K."/>
            <person name="Salamov A."/>
            <person name="Andreopoulos B."/>
            <person name="Baker S."/>
            <person name="Barry K."/>
            <person name="Bills G."/>
            <person name="Bluhm B."/>
            <person name="Cannon C."/>
            <person name="Castanera R."/>
            <person name="Culley D."/>
            <person name="Daum C."/>
            <person name="Ezra D."/>
            <person name="Gonzalez J."/>
            <person name="Henrissat B."/>
            <person name="Kuo A."/>
            <person name="Liang C."/>
            <person name="Lipzen A."/>
            <person name="Lutzoni F."/>
            <person name="Magnuson J."/>
            <person name="Mondo S."/>
            <person name="Nolan M."/>
            <person name="Ohm R."/>
            <person name="Pangilinan J."/>
            <person name="Park H.-J."/>
            <person name="Ramirez L."/>
            <person name="Alfaro M."/>
            <person name="Sun H."/>
            <person name="Tritt A."/>
            <person name="Yoshinaga Y."/>
            <person name="Zwiers L.-H."/>
            <person name="Turgeon B."/>
            <person name="Goodwin S."/>
            <person name="Spatafora J."/>
            <person name="Crous P."/>
            <person name="Grigoriev I."/>
        </authorList>
    </citation>
    <scope>NUCLEOTIDE SEQUENCE</scope>
    <source>
        <strain evidence="2">CBS 113389</strain>
    </source>
</reference>
<dbReference type="RefSeq" id="XP_033592447.1">
    <property type="nucleotide sequence ID" value="XM_033733137.1"/>
</dbReference>
<dbReference type="InterPro" id="IPR010756">
    <property type="entry name" value="Tls1-like"/>
</dbReference>
<sequence length="314" mass="34672">MAEDQEGESLFRPTHKRRKVLRKRLDSDDEDTVPTPLPTHAIVETLETDSNEPAHRGATIVQARKKGAVGRGITFSAADAQRRAAQEPEEQALALASEHQEADAPQIERFVKPTGKAEVKEDKHMMAYVDSKLADLRQPARTESPDGESRKETRAHGDAYDTSTGPRNGDAQTLLNSAPHPPGNLPTFQPRHPRRTMSSPKPKKRRKYPPARTETDVARDSMIEQIMGPTHVPHYQAAAEQVRRTEEQEGVDRDAAAEDAFKAQLLADLDSHRRRPHAPKNPAAAASGPKLGGSRAQREKMRALEEAKAGTSKK</sequence>
<evidence type="ECO:0000313" key="3">
    <source>
        <dbReference type="Proteomes" id="UP000799767"/>
    </source>
</evidence>
<name>A0A6A6Q075_9PEZI</name>